<protein>
    <submittedName>
        <fullName evidence="2">Uncharacterized protein</fullName>
    </submittedName>
</protein>
<feature type="transmembrane region" description="Helical" evidence="1">
    <location>
        <begin position="50"/>
        <end position="66"/>
    </location>
</feature>
<accession>D9SG70</accession>
<proteinExistence type="predicted"/>
<name>D9SG70_GALCS</name>
<dbReference type="EMBL" id="CP002159">
    <property type="protein sequence ID" value="ADL55517.1"/>
    <property type="molecule type" value="Genomic_DNA"/>
</dbReference>
<dbReference type="HOGENOM" id="CLU_2142285_0_0_4"/>
<dbReference type="RefSeq" id="WP_013293456.1">
    <property type="nucleotide sequence ID" value="NC_014394.1"/>
</dbReference>
<keyword evidence="1" id="KW-1133">Transmembrane helix</keyword>
<dbReference type="Proteomes" id="UP000001235">
    <property type="component" value="Chromosome"/>
</dbReference>
<dbReference type="AlphaFoldDB" id="D9SG70"/>
<dbReference type="KEGG" id="gca:Galf_1498"/>
<evidence type="ECO:0000313" key="3">
    <source>
        <dbReference type="Proteomes" id="UP000001235"/>
    </source>
</evidence>
<gene>
    <name evidence="2" type="ordered locus">Galf_1498</name>
</gene>
<organism evidence="2 3">
    <name type="scientific">Gallionella capsiferriformans (strain ES-2)</name>
    <name type="common">Gallionella ferruginea capsiferriformans (strain ES-2)</name>
    <dbReference type="NCBI Taxonomy" id="395494"/>
    <lineage>
        <taxon>Bacteria</taxon>
        <taxon>Pseudomonadati</taxon>
        <taxon>Pseudomonadota</taxon>
        <taxon>Betaproteobacteria</taxon>
        <taxon>Nitrosomonadales</taxon>
        <taxon>Gallionellaceae</taxon>
        <taxon>Gallionella</taxon>
    </lineage>
</organism>
<keyword evidence="1" id="KW-0812">Transmembrane</keyword>
<feature type="transmembrane region" description="Helical" evidence="1">
    <location>
        <begin position="7"/>
        <end position="30"/>
    </location>
</feature>
<feature type="transmembrane region" description="Helical" evidence="1">
    <location>
        <begin position="86"/>
        <end position="108"/>
    </location>
</feature>
<sequence length="112" mass="12495">MPMHETFFATIFAILACMVLVWFVLVKILFSRLESSHPAKYEAMGSPSLFLRNSPAGTFALLKFLVAREHKILNDGSLSKLSDAMLAFLLIYLVLFLALFFSIISQVAPHAS</sequence>
<evidence type="ECO:0000313" key="2">
    <source>
        <dbReference type="EMBL" id="ADL55517.1"/>
    </source>
</evidence>
<keyword evidence="3" id="KW-1185">Reference proteome</keyword>
<reference evidence="2 3" key="1">
    <citation type="submission" date="2010-08" db="EMBL/GenBank/DDBJ databases">
        <title>Complete sequence of Gallionella capsiferriformans ES-2.</title>
        <authorList>
            <consortium name="US DOE Joint Genome Institute"/>
            <person name="Lucas S."/>
            <person name="Copeland A."/>
            <person name="Lapidus A."/>
            <person name="Cheng J.-F."/>
            <person name="Bruce D."/>
            <person name="Goodwin L."/>
            <person name="Pitluck S."/>
            <person name="Chertkov O."/>
            <person name="Davenport K.W."/>
            <person name="Detter J.C."/>
            <person name="Han C."/>
            <person name="Tapia R."/>
            <person name="Land M."/>
            <person name="Hauser L."/>
            <person name="Chang Y.-J."/>
            <person name="Jeffries C."/>
            <person name="Kyrpides N."/>
            <person name="Ivanova N."/>
            <person name="Mikhailova N."/>
            <person name="Shelobolina E.S."/>
            <person name="Picardal F."/>
            <person name="Roden E."/>
            <person name="Emerson D."/>
            <person name="Woyke T."/>
        </authorList>
    </citation>
    <scope>NUCLEOTIDE SEQUENCE [LARGE SCALE GENOMIC DNA]</scope>
    <source>
        <strain evidence="2 3">ES-2</strain>
    </source>
</reference>
<keyword evidence="1" id="KW-0472">Membrane</keyword>
<evidence type="ECO:0000256" key="1">
    <source>
        <dbReference type="SAM" id="Phobius"/>
    </source>
</evidence>